<dbReference type="InterPro" id="IPR051604">
    <property type="entry name" value="Ergot_Alk_Oxidoreductase"/>
</dbReference>
<name>A0ABM9WT36_VIBAE</name>
<reference evidence="3" key="1">
    <citation type="submission" date="2006-10" db="EMBL/GenBank/DDBJ databases">
        <authorList>
            <person name="Heidelberg J."/>
            <person name="Sebastian Y."/>
        </authorList>
    </citation>
    <scope>NUCLEOTIDE SEQUENCE [LARGE SCALE GENOMIC DNA]</scope>
    <source>
        <strain evidence="3">EX25</strain>
    </source>
</reference>
<dbReference type="PANTHER" id="PTHR43162">
    <property type="match status" value="1"/>
</dbReference>
<dbReference type="Pfam" id="PF01370">
    <property type="entry name" value="Epimerase"/>
    <property type="match status" value="1"/>
</dbReference>
<organism evidence="2 3">
    <name type="scientific">Vibrio antiquarius (strain Ex25)</name>
    <dbReference type="NCBI Taxonomy" id="150340"/>
    <lineage>
        <taxon>Bacteria</taxon>
        <taxon>Pseudomonadati</taxon>
        <taxon>Pseudomonadota</taxon>
        <taxon>Gammaproteobacteria</taxon>
        <taxon>Vibrionales</taxon>
        <taxon>Vibrionaceae</taxon>
        <taxon>Vibrio</taxon>
        <taxon>Vibrio diabolicus subgroup</taxon>
    </lineage>
</organism>
<feature type="domain" description="NAD-dependent epimerase/dehydratase" evidence="1">
    <location>
        <begin position="53"/>
        <end position="258"/>
    </location>
</feature>
<dbReference type="InterPro" id="IPR001509">
    <property type="entry name" value="Epimerase_deHydtase"/>
</dbReference>
<gene>
    <name evidence="2" type="ORF">VEx25_0771</name>
</gene>
<evidence type="ECO:0000259" key="1">
    <source>
        <dbReference type="Pfam" id="PF01370"/>
    </source>
</evidence>
<dbReference type="Gene3D" id="3.40.50.720">
    <property type="entry name" value="NAD(P)-binding Rossmann-like Domain"/>
    <property type="match status" value="1"/>
</dbReference>
<sequence length="323" mass="35981">MISQSWLGKSMLTLFNIRNGIQIPSINKPKQSCSIYSSRHKQVSRKTQMANTLIVGAGWLGTPLAETLMKDGHHVVVTRRNQARLNELPASLTHSALFDFNQLNAAKRLDELLKQHQITHVVGAFPPGFRKGRGQEYAQQWQMLANAAKQNNVEKLVMISSTTVYPNLASDMEEADASLSLAADSPYFSDNARIMLQAEQHVIESNISFVIMRCSGLMGPDRHPSRFAMRLKQVSRKAPANMLHQDDAVSAVKFALDNLSNQVINVTTPHTVSKAEFYQAAINKSESEIPLPPVTEQTDKRILADKLLSLGYQFHFNSTLDAL</sequence>
<dbReference type="InterPro" id="IPR036291">
    <property type="entry name" value="NAD(P)-bd_dom_sf"/>
</dbReference>
<evidence type="ECO:0000313" key="2">
    <source>
        <dbReference type="EMBL" id="EDN56459.1"/>
    </source>
</evidence>
<dbReference type="EMBL" id="DS267836">
    <property type="protein sequence ID" value="EDN56459.1"/>
    <property type="molecule type" value="Genomic_DNA"/>
</dbReference>
<dbReference type="Proteomes" id="UP000242664">
    <property type="component" value="Unassembled WGS sequence"/>
</dbReference>
<accession>A0ABM9WT36</accession>
<protein>
    <submittedName>
        <fullName evidence="2">NAD dependent epimerase/dehydratase family</fullName>
    </submittedName>
</protein>
<evidence type="ECO:0000313" key="3">
    <source>
        <dbReference type="Proteomes" id="UP000242664"/>
    </source>
</evidence>
<keyword evidence="3" id="KW-1185">Reference proteome</keyword>
<dbReference type="PANTHER" id="PTHR43162:SF1">
    <property type="entry name" value="PRESTALK A DIFFERENTIATION PROTEIN A"/>
    <property type="match status" value="1"/>
</dbReference>
<proteinExistence type="predicted"/>
<dbReference type="SUPFAM" id="SSF51735">
    <property type="entry name" value="NAD(P)-binding Rossmann-fold domains"/>
    <property type="match status" value="1"/>
</dbReference>